<dbReference type="PANTHER" id="PTHR31973:SF113">
    <property type="entry name" value="PROTEIN FAR1-RELATED SEQUENCE 5-LIKE"/>
    <property type="match status" value="1"/>
</dbReference>
<evidence type="ECO:0000259" key="1">
    <source>
        <dbReference type="Pfam" id="PF10551"/>
    </source>
</evidence>
<dbReference type="PANTHER" id="PTHR31973">
    <property type="entry name" value="POLYPROTEIN, PUTATIVE-RELATED"/>
    <property type="match status" value="1"/>
</dbReference>
<keyword evidence="3" id="KW-1185">Reference proteome</keyword>
<dbReference type="Proteomes" id="UP001152484">
    <property type="component" value="Unassembled WGS sequence"/>
</dbReference>
<reference evidence="2" key="1">
    <citation type="submission" date="2022-07" db="EMBL/GenBank/DDBJ databases">
        <authorList>
            <person name="Macas J."/>
            <person name="Novak P."/>
            <person name="Neumann P."/>
        </authorList>
    </citation>
    <scope>NUCLEOTIDE SEQUENCE</scope>
</reference>
<dbReference type="InterPro" id="IPR018289">
    <property type="entry name" value="MULE_transposase_dom"/>
</dbReference>
<comment type="caution">
    <text evidence="2">The sequence shown here is derived from an EMBL/GenBank/DDBJ whole genome shotgun (WGS) entry which is preliminary data.</text>
</comment>
<protein>
    <recommendedName>
        <fullName evidence="1">MULE transposase domain-containing protein</fullName>
    </recommendedName>
</protein>
<accession>A0A9P0ZK21</accession>
<dbReference type="EMBL" id="CAMAPE010000045">
    <property type="protein sequence ID" value="CAH9104271.1"/>
    <property type="molecule type" value="Genomic_DNA"/>
</dbReference>
<proteinExistence type="predicted"/>
<evidence type="ECO:0000313" key="3">
    <source>
        <dbReference type="Proteomes" id="UP001152484"/>
    </source>
</evidence>
<dbReference type="OrthoDB" id="1938144at2759"/>
<sequence>MSLAAWRNGWQWCRPVIIVDGSFMKATFRGTLLTACALDGNRQIFPIGFGVCDRENNDTWKWFFTQLKQAIGDRKDLCVVSDRNEGIINAVKQVFPYADHGYCVQHILGNITTKFCGKKKRVIDLVNAAARASTSKLCEYLLGLLDAEDPRIRTYLEKIGKKNGRGLHLSAESTQS</sequence>
<gene>
    <name evidence="2" type="ORF">CEURO_LOCUS16493</name>
</gene>
<name>A0A9P0ZK21_CUSEU</name>
<organism evidence="2 3">
    <name type="scientific">Cuscuta europaea</name>
    <name type="common">European dodder</name>
    <dbReference type="NCBI Taxonomy" id="41803"/>
    <lineage>
        <taxon>Eukaryota</taxon>
        <taxon>Viridiplantae</taxon>
        <taxon>Streptophyta</taxon>
        <taxon>Embryophyta</taxon>
        <taxon>Tracheophyta</taxon>
        <taxon>Spermatophyta</taxon>
        <taxon>Magnoliopsida</taxon>
        <taxon>eudicotyledons</taxon>
        <taxon>Gunneridae</taxon>
        <taxon>Pentapetalae</taxon>
        <taxon>asterids</taxon>
        <taxon>lamiids</taxon>
        <taxon>Solanales</taxon>
        <taxon>Convolvulaceae</taxon>
        <taxon>Cuscuteae</taxon>
        <taxon>Cuscuta</taxon>
        <taxon>Cuscuta subgen. Cuscuta</taxon>
    </lineage>
</organism>
<dbReference type="Pfam" id="PF10551">
    <property type="entry name" value="MULE"/>
    <property type="match status" value="1"/>
</dbReference>
<feature type="domain" description="MULE transposase" evidence="1">
    <location>
        <begin position="16"/>
        <end position="109"/>
    </location>
</feature>
<evidence type="ECO:0000313" key="2">
    <source>
        <dbReference type="EMBL" id="CAH9104271.1"/>
    </source>
</evidence>
<dbReference type="AlphaFoldDB" id="A0A9P0ZK21"/>